<keyword evidence="3" id="KW-1185">Reference proteome</keyword>
<dbReference type="Proteomes" id="UP000634136">
    <property type="component" value="Unassembled WGS sequence"/>
</dbReference>
<organism evidence="2 3">
    <name type="scientific">Senna tora</name>
    <dbReference type="NCBI Taxonomy" id="362788"/>
    <lineage>
        <taxon>Eukaryota</taxon>
        <taxon>Viridiplantae</taxon>
        <taxon>Streptophyta</taxon>
        <taxon>Embryophyta</taxon>
        <taxon>Tracheophyta</taxon>
        <taxon>Spermatophyta</taxon>
        <taxon>Magnoliopsida</taxon>
        <taxon>eudicotyledons</taxon>
        <taxon>Gunneridae</taxon>
        <taxon>Pentapetalae</taxon>
        <taxon>rosids</taxon>
        <taxon>fabids</taxon>
        <taxon>Fabales</taxon>
        <taxon>Fabaceae</taxon>
        <taxon>Caesalpinioideae</taxon>
        <taxon>Cassia clade</taxon>
        <taxon>Senna</taxon>
    </lineage>
</organism>
<proteinExistence type="predicted"/>
<reference evidence="2" key="1">
    <citation type="submission" date="2020-09" db="EMBL/GenBank/DDBJ databases">
        <title>Genome-Enabled Discovery of Anthraquinone Biosynthesis in Senna tora.</title>
        <authorList>
            <person name="Kang S.-H."/>
            <person name="Pandey R.P."/>
            <person name="Lee C.-M."/>
            <person name="Sim J.-S."/>
            <person name="Jeong J.-T."/>
            <person name="Choi B.-S."/>
            <person name="Jung M."/>
            <person name="Ginzburg D."/>
            <person name="Zhao K."/>
            <person name="Won S.Y."/>
            <person name="Oh T.-J."/>
            <person name="Yu Y."/>
            <person name="Kim N.-H."/>
            <person name="Lee O.R."/>
            <person name="Lee T.-H."/>
            <person name="Bashyal P."/>
            <person name="Kim T.-S."/>
            <person name="Lee W.-H."/>
            <person name="Kawkins C."/>
            <person name="Kim C.-K."/>
            <person name="Kim J.S."/>
            <person name="Ahn B.O."/>
            <person name="Rhee S.Y."/>
            <person name="Sohng J.K."/>
        </authorList>
    </citation>
    <scope>NUCLEOTIDE SEQUENCE</scope>
    <source>
        <tissue evidence="2">Leaf</tissue>
    </source>
</reference>
<evidence type="ECO:0000313" key="2">
    <source>
        <dbReference type="EMBL" id="KAF7833018.1"/>
    </source>
</evidence>
<evidence type="ECO:0000313" key="3">
    <source>
        <dbReference type="Proteomes" id="UP000634136"/>
    </source>
</evidence>
<name>A0A834WUU6_9FABA</name>
<sequence>MEKRNGSEMMVECDGMGESEMMDV</sequence>
<evidence type="ECO:0000256" key="1">
    <source>
        <dbReference type="SAM" id="MobiDB-lite"/>
    </source>
</evidence>
<dbReference type="AlphaFoldDB" id="A0A834WUU6"/>
<gene>
    <name evidence="2" type="ORF">G2W53_015351</name>
</gene>
<feature type="region of interest" description="Disordered" evidence="1">
    <location>
        <begin position="1"/>
        <end position="24"/>
    </location>
</feature>
<dbReference type="EMBL" id="JAAIUW010000005">
    <property type="protein sequence ID" value="KAF7833018.1"/>
    <property type="molecule type" value="Genomic_DNA"/>
</dbReference>
<accession>A0A834WUU6</accession>
<protein>
    <submittedName>
        <fullName evidence="2">Uncharacterized protein</fullName>
    </submittedName>
</protein>
<comment type="caution">
    <text evidence="2">The sequence shown here is derived from an EMBL/GenBank/DDBJ whole genome shotgun (WGS) entry which is preliminary data.</text>
</comment>
<feature type="compositionally biased region" description="Acidic residues" evidence="1">
    <location>
        <begin position="15"/>
        <end position="24"/>
    </location>
</feature>